<evidence type="ECO:0000256" key="4">
    <source>
        <dbReference type="ARBA" id="ARBA00022723"/>
    </source>
</evidence>
<sequence length="399" mass="46619">MWYSFLEAWLGTGLLTASGEKWSVWRKILTPAFHFSILEKFLEVFNRNASILVQKVESYVDVGEFNLYPYLYNCTLDIICEATMGVKINAQNGEAQKYIECVHGISECVTKRMLNFLYFFDIVYRFTSFYRTESKLLKDLHDMSRNIIRERVKERKTLNEKNVSESEMYEGRKERKAFLDILLDVSDKSEKAFSIADIREQVDTFMFEGHDTTSVGLAWTIYFVGRNPHVQEKIFEELDSVFGSSDRPVNMNDLANLKYLECVFREGLRLFPPVPVLSRVIEEDIMIGDYEIPAGTFVFINIMSLHRSPKYYANPDKFDPSHFDLDEVKKRHPFAYIPFSAGSRNCIGQRYALMKEKTILSTFFRKYKVESVQNEEELQPNVELVLRPGRGPVVKIQRR</sequence>
<comment type="similarity">
    <text evidence="2 9">Belongs to the cytochrome P450 family.</text>
</comment>
<feature type="binding site" description="axial binding residue" evidence="8">
    <location>
        <position position="346"/>
    </location>
    <ligand>
        <name>heme</name>
        <dbReference type="ChEBI" id="CHEBI:30413"/>
    </ligand>
    <ligandPart>
        <name>Fe</name>
        <dbReference type="ChEBI" id="CHEBI:18248"/>
    </ligandPart>
</feature>
<evidence type="ECO:0000256" key="6">
    <source>
        <dbReference type="ARBA" id="ARBA00023004"/>
    </source>
</evidence>
<dbReference type="InterPro" id="IPR017972">
    <property type="entry name" value="Cyt_P450_CS"/>
</dbReference>
<dbReference type="SUPFAM" id="SSF48264">
    <property type="entry name" value="Cytochrome P450"/>
    <property type="match status" value="1"/>
</dbReference>
<evidence type="ECO:0000256" key="1">
    <source>
        <dbReference type="ARBA" id="ARBA00001971"/>
    </source>
</evidence>
<dbReference type="InterPro" id="IPR001128">
    <property type="entry name" value="Cyt_P450"/>
</dbReference>
<dbReference type="InterPro" id="IPR002401">
    <property type="entry name" value="Cyt_P450_E_grp-I"/>
</dbReference>
<gene>
    <name evidence="10" type="ORF">V9T40_002058</name>
</gene>
<dbReference type="GO" id="GO:0005506">
    <property type="term" value="F:iron ion binding"/>
    <property type="evidence" value="ECO:0007669"/>
    <property type="project" value="InterPro"/>
</dbReference>
<reference evidence="10 11" key="1">
    <citation type="submission" date="2024-03" db="EMBL/GenBank/DDBJ databases">
        <title>Adaptation during the transition from Ophiocordyceps entomopathogen to insect associate is accompanied by gene loss and intensified selection.</title>
        <authorList>
            <person name="Ward C.M."/>
            <person name="Onetto C.A."/>
            <person name="Borneman A.R."/>
        </authorList>
    </citation>
    <scope>NUCLEOTIDE SEQUENCE [LARGE SCALE GENOMIC DNA]</scope>
    <source>
        <strain evidence="10">AWRI1</strain>
        <tissue evidence="10">Single Adult Female</tissue>
    </source>
</reference>
<name>A0AAN9Y500_9HEMI</name>
<dbReference type="GO" id="GO:0004497">
    <property type="term" value="F:monooxygenase activity"/>
    <property type="evidence" value="ECO:0007669"/>
    <property type="project" value="UniProtKB-KW"/>
</dbReference>
<evidence type="ECO:0000256" key="2">
    <source>
        <dbReference type="ARBA" id="ARBA00010617"/>
    </source>
</evidence>
<evidence type="ECO:0000256" key="3">
    <source>
        <dbReference type="ARBA" id="ARBA00022617"/>
    </source>
</evidence>
<dbReference type="CDD" id="cd20628">
    <property type="entry name" value="CYP4"/>
    <property type="match status" value="1"/>
</dbReference>
<dbReference type="EMBL" id="JBBCAQ010000022">
    <property type="protein sequence ID" value="KAK7590445.1"/>
    <property type="molecule type" value="Genomic_DNA"/>
</dbReference>
<organism evidence="10 11">
    <name type="scientific">Parthenolecanium corni</name>
    <dbReference type="NCBI Taxonomy" id="536013"/>
    <lineage>
        <taxon>Eukaryota</taxon>
        <taxon>Metazoa</taxon>
        <taxon>Ecdysozoa</taxon>
        <taxon>Arthropoda</taxon>
        <taxon>Hexapoda</taxon>
        <taxon>Insecta</taxon>
        <taxon>Pterygota</taxon>
        <taxon>Neoptera</taxon>
        <taxon>Paraneoptera</taxon>
        <taxon>Hemiptera</taxon>
        <taxon>Sternorrhyncha</taxon>
        <taxon>Coccoidea</taxon>
        <taxon>Coccidae</taxon>
        <taxon>Parthenolecanium</taxon>
    </lineage>
</organism>
<dbReference type="Gene3D" id="1.10.630.10">
    <property type="entry name" value="Cytochrome P450"/>
    <property type="match status" value="1"/>
</dbReference>
<evidence type="ECO:0008006" key="12">
    <source>
        <dbReference type="Google" id="ProtNLM"/>
    </source>
</evidence>
<evidence type="ECO:0000256" key="9">
    <source>
        <dbReference type="RuleBase" id="RU000461"/>
    </source>
</evidence>
<keyword evidence="4 8" id="KW-0479">Metal-binding</keyword>
<keyword evidence="5 9" id="KW-0560">Oxidoreductase</keyword>
<protein>
    <recommendedName>
        <fullName evidence="12">Cytochrome P450</fullName>
    </recommendedName>
</protein>
<dbReference type="Pfam" id="PF00067">
    <property type="entry name" value="p450"/>
    <property type="match status" value="1"/>
</dbReference>
<dbReference type="PRINTS" id="PR00463">
    <property type="entry name" value="EP450I"/>
</dbReference>
<dbReference type="PANTHER" id="PTHR24291:SF161">
    <property type="entry name" value="CYTOCHROME P450 315A1, MITOCHONDRIAL"/>
    <property type="match status" value="1"/>
</dbReference>
<keyword evidence="7 9" id="KW-0503">Monooxygenase</keyword>
<keyword evidence="6 8" id="KW-0408">Iron</keyword>
<evidence type="ECO:0000256" key="5">
    <source>
        <dbReference type="ARBA" id="ARBA00023002"/>
    </source>
</evidence>
<proteinExistence type="inferred from homology"/>
<comment type="cofactor">
    <cofactor evidence="1 8">
        <name>heme</name>
        <dbReference type="ChEBI" id="CHEBI:30413"/>
    </cofactor>
</comment>
<comment type="caution">
    <text evidence="10">The sequence shown here is derived from an EMBL/GenBank/DDBJ whole genome shotgun (WGS) entry which is preliminary data.</text>
</comment>
<evidence type="ECO:0000313" key="10">
    <source>
        <dbReference type="EMBL" id="KAK7590445.1"/>
    </source>
</evidence>
<dbReference type="PROSITE" id="PS00086">
    <property type="entry name" value="CYTOCHROME_P450"/>
    <property type="match status" value="1"/>
</dbReference>
<dbReference type="Proteomes" id="UP001367676">
    <property type="component" value="Unassembled WGS sequence"/>
</dbReference>
<accession>A0AAN9Y500</accession>
<keyword evidence="3 8" id="KW-0349">Heme</keyword>
<dbReference type="PRINTS" id="PR00385">
    <property type="entry name" value="P450"/>
</dbReference>
<dbReference type="InterPro" id="IPR036396">
    <property type="entry name" value="Cyt_P450_sf"/>
</dbReference>
<dbReference type="GO" id="GO:0020037">
    <property type="term" value="F:heme binding"/>
    <property type="evidence" value="ECO:0007669"/>
    <property type="project" value="InterPro"/>
</dbReference>
<keyword evidence="11" id="KW-1185">Reference proteome</keyword>
<dbReference type="AlphaFoldDB" id="A0AAN9Y500"/>
<dbReference type="PANTHER" id="PTHR24291">
    <property type="entry name" value="CYTOCHROME P450 FAMILY 4"/>
    <property type="match status" value="1"/>
</dbReference>
<evidence type="ECO:0000256" key="8">
    <source>
        <dbReference type="PIRSR" id="PIRSR602401-1"/>
    </source>
</evidence>
<dbReference type="InterPro" id="IPR050196">
    <property type="entry name" value="Cytochrome_P450_Monoox"/>
</dbReference>
<evidence type="ECO:0000313" key="11">
    <source>
        <dbReference type="Proteomes" id="UP001367676"/>
    </source>
</evidence>
<dbReference type="GO" id="GO:0016705">
    <property type="term" value="F:oxidoreductase activity, acting on paired donors, with incorporation or reduction of molecular oxygen"/>
    <property type="evidence" value="ECO:0007669"/>
    <property type="project" value="InterPro"/>
</dbReference>
<evidence type="ECO:0000256" key="7">
    <source>
        <dbReference type="ARBA" id="ARBA00023033"/>
    </source>
</evidence>